<proteinExistence type="predicted"/>
<dbReference type="AlphaFoldDB" id="A0AA85B260"/>
<evidence type="ECO:0000313" key="2">
    <source>
        <dbReference type="WBParaSite" id="SMTH1_27570.1"/>
    </source>
</evidence>
<dbReference type="Proteomes" id="UP000050791">
    <property type="component" value="Unassembled WGS sequence"/>
</dbReference>
<organism evidence="1 2">
    <name type="scientific">Schistosoma mattheei</name>
    <dbReference type="NCBI Taxonomy" id="31246"/>
    <lineage>
        <taxon>Eukaryota</taxon>
        <taxon>Metazoa</taxon>
        <taxon>Spiralia</taxon>
        <taxon>Lophotrochozoa</taxon>
        <taxon>Platyhelminthes</taxon>
        <taxon>Trematoda</taxon>
        <taxon>Digenea</taxon>
        <taxon>Strigeidida</taxon>
        <taxon>Schistosomatoidea</taxon>
        <taxon>Schistosomatidae</taxon>
        <taxon>Schistosoma</taxon>
    </lineage>
</organism>
<accession>A0AA85B260</accession>
<sequence length="255" mass="28628">MSSDTRRDLLLGIDSMITKLLTAIRFERRIYDNSFHEVGSSPEISNVNSKEKRSPSTTFCKATQTVQTFPVSSDICDPPINLRLNKDFVSKYASSGFTSTGHRSCGSSIAHRCEEDINNHFTIVCPSHPSLSCSCSCKLYQNKYCSTPKCNNVDLSRTGYITTHSNHIISADVKDSRNERRTSSTSGCSTACSCQRHACGFATPKYPSELFPNKSDCSCSCHMHVLSKTLLMLSHKMHLYRKTMYFVNLCYFIFP</sequence>
<name>A0AA85B260_9TREM</name>
<protein>
    <submittedName>
        <fullName evidence="2 3">Uncharacterized protein</fullName>
    </submittedName>
</protein>
<dbReference type="WBParaSite" id="SMTH1_27570.1">
    <property type="protein sequence ID" value="SMTH1_27570.1"/>
    <property type="gene ID" value="SMTH1_27570"/>
</dbReference>
<evidence type="ECO:0000313" key="1">
    <source>
        <dbReference type="Proteomes" id="UP000050791"/>
    </source>
</evidence>
<dbReference type="WBParaSite" id="SMTH1_27570.2">
    <property type="protein sequence ID" value="SMTH1_27570.2"/>
    <property type="gene ID" value="SMTH1_27570"/>
</dbReference>
<reference evidence="2 3" key="1">
    <citation type="submission" date="2023-11" db="UniProtKB">
        <authorList>
            <consortium name="WormBaseParasite"/>
        </authorList>
    </citation>
    <scope>IDENTIFICATION</scope>
</reference>
<evidence type="ECO:0000313" key="3">
    <source>
        <dbReference type="WBParaSite" id="SMTH1_27570.2"/>
    </source>
</evidence>